<evidence type="ECO:0000256" key="1">
    <source>
        <dbReference type="SAM" id="Phobius"/>
    </source>
</evidence>
<keyword evidence="1" id="KW-0812">Transmembrane</keyword>
<keyword evidence="1" id="KW-0472">Membrane</keyword>
<evidence type="ECO:0000313" key="2">
    <source>
        <dbReference type="EMBL" id="OGG50675.1"/>
    </source>
</evidence>
<dbReference type="SUPFAM" id="SSF54523">
    <property type="entry name" value="Pili subunits"/>
    <property type="match status" value="1"/>
</dbReference>
<dbReference type="STRING" id="1798482.A2763_03660"/>
<comment type="caution">
    <text evidence="2">The sequence shown here is derived from an EMBL/GenBank/DDBJ whole genome shotgun (WGS) entry which is preliminary data.</text>
</comment>
<accession>A0A1F6CNI3</accession>
<protein>
    <recommendedName>
        <fullName evidence="4">Type II secretion system protein GspH</fullName>
    </recommendedName>
</protein>
<dbReference type="PROSITE" id="PS00409">
    <property type="entry name" value="PROKAR_NTER_METHYL"/>
    <property type="match status" value="1"/>
</dbReference>
<dbReference type="InterPro" id="IPR045584">
    <property type="entry name" value="Pilin-like"/>
</dbReference>
<organism evidence="2 3">
    <name type="scientific">Candidatus Kaiserbacteria bacterium RIFCSPHIGHO2_01_FULL_54_36</name>
    <dbReference type="NCBI Taxonomy" id="1798482"/>
    <lineage>
        <taxon>Bacteria</taxon>
        <taxon>Candidatus Kaiseribacteriota</taxon>
    </lineage>
</organism>
<dbReference type="Pfam" id="PF07963">
    <property type="entry name" value="N_methyl"/>
    <property type="match status" value="1"/>
</dbReference>
<dbReference type="EMBL" id="MFKV01000008">
    <property type="protein sequence ID" value="OGG50675.1"/>
    <property type="molecule type" value="Genomic_DNA"/>
</dbReference>
<dbReference type="AlphaFoldDB" id="A0A1F6CNI3"/>
<dbReference type="Proteomes" id="UP000178370">
    <property type="component" value="Unassembled WGS sequence"/>
</dbReference>
<sequence length="216" mass="23294">MSKQATGNRQQQTENRGMSFSGARCLLPGASRAQRGFTLVEMIVAIGLFAVVMIVCVGALLSLVHANRKAQALQSVMNNLNIALDGMVRSIRMGNDYRCDALNPEDGDCPTGGRSFYFESFVGQSNTTGDDWIYFYDAAAQRIYKSTDGSLLSGIPLTAPEVSIDEMLFYVIGTNPSDTVQPKVVIVVNGSVGAVGVSERTTFHIQATAVQRVLDL</sequence>
<proteinExistence type="predicted"/>
<keyword evidence="1" id="KW-1133">Transmembrane helix</keyword>
<name>A0A1F6CNI3_9BACT</name>
<evidence type="ECO:0000313" key="3">
    <source>
        <dbReference type="Proteomes" id="UP000178370"/>
    </source>
</evidence>
<reference evidence="2 3" key="1">
    <citation type="journal article" date="2016" name="Nat. Commun.">
        <title>Thousands of microbial genomes shed light on interconnected biogeochemical processes in an aquifer system.</title>
        <authorList>
            <person name="Anantharaman K."/>
            <person name="Brown C.T."/>
            <person name="Hug L.A."/>
            <person name="Sharon I."/>
            <person name="Castelle C.J."/>
            <person name="Probst A.J."/>
            <person name="Thomas B.C."/>
            <person name="Singh A."/>
            <person name="Wilkins M.J."/>
            <person name="Karaoz U."/>
            <person name="Brodie E.L."/>
            <person name="Williams K.H."/>
            <person name="Hubbard S.S."/>
            <person name="Banfield J.F."/>
        </authorList>
    </citation>
    <scope>NUCLEOTIDE SEQUENCE [LARGE SCALE GENOMIC DNA]</scope>
</reference>
<evidence type="ECO:0008006" key="4">
    <source>
        <dbReference type="Google" id="ProtNLM"/>
    </source>
</evidence>
<dbReference type="InterPro" id="IPR012902">
    <property type="entry name" value="N_methyl_site"/>
</dbReference>
<feature type="transmembrane region" description="Helical" evidence="1">
    <location>
        <begin position="42"/>
        <end position="64"/>
    </location>
</feature>
<dbReference type="NCBIfam" id="TIGR02532">
    <property type="entry name" value="IV_pilin_GFxxxE"/>
    <property type="match status" value="1"/>
</dbReference>
<gene>
    <name evidence="2" type="ORF">A2763_03660</name>
</gene>